<feature type="chain" id="PRO_5032980751" evidence="1">
    <location>
        <begin position="35"/>
        <end position="467"/>
    </location>
</feature>
<accession>A0A853H6M2</accession>
<dbReference type="Gene3D" id="2.130.10.10">
    <property type="entry name" value="YVTN repeat-like/Quinoprotein amine dehydrogenase"/>
    <property type="match status" value="1"/>
</dbReference>
<dbReference type="Proteomes" id="UP000554144">
    <property type="component" value="Unassembled WGS sequence"/>
</dbReference>
<dbReference type="InterPro" id="IPR015943">
    <property type="entry name" value="WD40/YVTN_repeat-like_dom_sf"/>
</dbReference>
<dbReference type="AlphaFoldDB" id="A0A853H6M2"/>
<name>A0A853H6M2_9BURK</name>
<dbReference type="InterPro" id="IPR011048">
    <property type="entry name" value="Haem_d1_sf"/>
</dbReference>
<keyword evidence="2" id="KW-0067">ATP-binding</keyword>
<dbReference type="InterPro" id="IPR051200">
    <property type="entry name" value="Host-pathogen_enzymatic-act"/>
</dbReference>
<dbReference type="EMBL" id="JACCEV010000002">
    <property type="protein sequence ID" value="NYT86163.1"/>
    <property type="molecule type" value="Genomic_DNA"/>
</dbReference>
<keyword evidence="1" id="KW-0732">Signal</keyword>
<evidence type="ECO:0000256" key="1">
    <source>
        <dbReference type="SAM" id="SignalP"/>
    </source>
</evidence>
<keyword evidence="2" id="KW-0547">Nucleotide-binding</keyword>
<keyword evidence="3" id="KW-1185">Reference proteome</keyword>
<feature type="signal peptide" evidence="1">
    <location>
        <begin position="1"/>
        <end position="34"/>
    </location>
</feature>
<evidence type="ECO:0000313" key="2">
    <source>
        <dbReference type="EMBL" id="NYT86163.1"/>
    </source>
</evidence>
<organism evidence="2 3">
    <name type="scientific">Pollutimonas harenae</name>
    <dbReference type="NCBI Taxonomy" id="657015"/>
    <lineage>
        <taxon>Bacteria</taxon>
        <taxon>Pseudomonadati</taxon>
        <taxon>Pseudomonadota</taxon>
        <taxon>Betaproteobacteria</taxon>
        <taxon>Burkholderiales</taxon>
        <taxon>Alcaligenaceae</taxon>
        <taxon>Pollutimonas</taxon>
    </lineage>
</organism>
<evidence type="ECO:0000313" key="3">
    <source>
        <dbReference type="Proteomes" id="UP000554144"/>
    </source>
</evidence>
<dbReference type="PANTHER" id="PTHR47197:SF3">
    <property type="entry name" value="DIHYDRO-HEME D1 DEHYDROGENASE"/>
    <property type="match status" value="1"/>
</dbReference>
<dbReference type="PANTHER" id="PTHR47197">
    <property type="entry name" value="PROTEIN NIRF"/>
    <property type="match status" value="1"/>
</dbReference>
<dbReference type="OrthoDB" id="7197435at2"/>
<gene>
    <name evidence="2" type="ORF">H0A62_11150</name>
</gene>
<dbReference type="GO" id="GO:0005524">
    <property type="term" value="F:ATP binding"/>
    <property type="evidence" value="ECO:0007669"/>
    <property type="project" value="UniProtKB-KW"/>
</dbReference>
<protein>
    <submittedName>
        <fullName evidence="2">ATP-binding protein</fullName>
    </submittedName>
</protein>
<dbReference type="RefSeq" id="WP_130039692.1">
    <property type="nucleotide sequence ID" value="NZ_JACCEV010000002.1"/>
</dbReference>
<dbReference type="SUPFAM" id="SSF51004">
    <property type="entry name" value="C-terminal (heme d1) domain of cytochrome cd1-nitrite reductase"/>
    <property type="match status" value="1"/>
</dbReference>
<reference evidence="2 3" key="1">
    <citation type="submission" date="2020-07" db="EMBL/GenBank/DDBJ databases">
        <title>Taxonomic revisions and descriptions of new bacterial species based on genomic comparisons in the high-G+C-content subgroup of the family Alcaligenaceae.</title>
        <authorList>
            <person name="Szabo A."/>
            <person name="Felfoldi T."/>
        </authorList>
    </citation>
    <scope>NUCLEOTIDE SEQUENCE [LARGE SCALE GENOMIC DNA]</scope>
    <source>
        <strain evidence="2 3">DSM 25667</strain>
    </source>
</reference>
<comment type="caution">
    <text evidence="2">The sequence shown here is derived from an EMBL/GenBank/DDBJ whole genome shotgun (WGS) entry which is preliminary data.</text>
</comment>
<proteinExistence type="predicted"/>
<sequence length="467" mass="49061">MQTSLIGIRFNRPAVLKQTAAVLVMALCAGSAYASNTVFDQPDPDFKGRVFSPGVVTPGGNAVINGSGFKAGQEIQLLRSGQNVAKDQVLTAGQDGKFSTSIAIPADAAIGRHPIVVQVAKPSAAEVFELKVSPDIKFSGADKFTIVSERLRPGMYQSAYSAASNMLYVTSSAGRPPATESVLMKVDPDTLKIEASATAATSMVNGKNRVMAIFGVAVDDAAGTVWVTNTRDNTVAVYKQSDLSLVKQFEPGAAPHARDVAIDSAHHRAYVSAFGAGEIAVFDTQKLEPLDAIAIKSGIRGEEFKPMGLSLDARNSKLYTVSLPSNQAAMIDLAKQQVEQVYALPGAEGSIGVAVAPEANVLFVASQGSDNIQILDLEKGEVLHSVSVGASPLSVVWDAKDKLAYVISRGAGSIAVINLDGKLLANLKAGSLPNHLSTDGKGHIFSINKARGKDDETRDQVTKITLK</sequence>